<dbReference type="AlphaFoldDB" id="A0A426QHX4"/>
<accession>A0A426QHX4</accession>
<keyword evidence="4" id="KW-1185">Reference proteome</keyword>
<organism evidence="3 4">
    <name type="scientific">Thiohalobacter thiocyanaticus</name>
    <dbReference type="NCBI Taxonomy" id="585455"/>
    <lineage>
        <taxon>Bacteria</taxon>
        <taxon>Pseudomonadati</taxon>
        <taxon>Pseudomonadota</taxon>
        <taxon>Gammaproteobacteria</taxon>
        <taxon>Thiohalobacterales</taxon>
        <taxon>Thiohalobacteraceae</taxon>
        <taxon>Thiohalobacter</taxon>
    </lineage>
</organism>
<feature type="chain" id="PRO_5019443341" description="Porin" evidence="2">
    <location>
        <begin position="23"/>
        <end position="452"/>
    </location>
</feature>
<evidence type="ECO:0000256" key="2">
    <source>
        <dbReference type="SAM" id="SignalP"/>
    </source>
</evidence>
<keyword evidence="1" id="KW-0175">Coiled coil</keyword>
<evidence type="ECO:0000313" key="3">
    <source>
        <dbReference type="EMBL" id="RRQ21354.1"/>
    </source>
</evidence>
<evidence type="ECO:0008006" key="5">
    <source>
        <dbReference type="Google" id="ProtNLM"/>
    </source>
</evidence>
<evidence type="ECO:0000256" key="1">
    <source>
        <dbReference type="SAM" id="Coils"/>
    </source>
</evidence>
<dbReference type="RefSeq" id="WP_125180590.1">
    <property type="nucleotide sequence ID" value="NZ_QZMU01000001.1"/>
</dbReference>
<gene>
    <name evidence="3" type="ORF">D6C00_04975</name>
</gene>
<dbReference type="SUPFAM" id="SSF56935">
    <property type="entry name" value="Porins"/>
    <property type="match status" value="1"/>
</dbReference>
<sequence length="452" mass="49001">MHTFKRAALGAAAMIVVTPAAATDVEQDELAAVRAEIRAMRQAYEARIAELEGKLERLETRSEQPPAAVAEPAAAAGAPAAQRRRVYGNEFNPSIGVILNGRFSAFSESDSEIAGFGTGEEGERGREGLAVDESELNVAASVDDKFYGSMTAAIVREEGEDKVELEAAYFQTLGGAGLPTGLSLKAGRAFWTLGYLNEHHSHADDFADRPLPNRVFLDNTYNDDGVEFSYVLPTALYSEIGGGLFRGDDLPFGETGGSGPEAWSLFGRLGGDIGFNQSWRIGAYVLSGEAAGRVTNEGDVSFSGDTDLYVADLRYTWAPTGNARNQELTLQGEFFRRDEDGSYDVGAGPVRFDDAVNGGYVQAVYKFRPQWRVGARYSRLQAPEVPAGLVGSALDGGGHDPEAYALMLDWTHSEFSRVRLQYNREELSDGLQDDQFILQYIMSLGAHGAHKY</sequence>
<name>A0A426QHX4_9GAMM</name>
<feature type="signal peptide" evidence="2">
    <location>
        <begin position="1"/>
        <end position="22"/>
    </location>
</feature>
<feature type="coiled-coil region" evidence="1">
    <location>
        <begin position="34"/>
        <end position="61"/>
    </location>
</feature>
<comment type="caution">
    <text evidence="3">The sequence shown here is derived from an EMBL/GenBank/DDBJ whole genome shotgun (WGS) entry which is preliminary data.</text>
</comment>
<protein>
    <recommendedName>
        <fullName evidence="5">Porin</fullName>
    </recommendedName>
</protein>
<keyword evidence="2" id="KW-0732">Signal</keyword>
<evidence type="ECO:0000313" key="4">
    <source>
        <dbReference type="Proteomes" id="UP000287798"/>
    </source>
</evidence>
<dbReference type="Gene3D" id="2.40.160.10">
    <property type="entry name" value="Porin"/>
    <property type="match status" value="1"/>
</dbReference>
<dbReference type="Proteomes" id="UP000287798">
    <property type="component" value="Unassembled WGS sequence"/>
</dbReference>
<dbReference type="InterPro" id="IPR023614">
    <property type="entry name" value="Porin_dom_sf"/>
</dbReference>
<dbReference type="OrthoDB" id="9788733at2"/>
<proteinExistence type="predicted"/>
<reference evidence="3 4" key="1">
    <citation type="journal article" date="2010" name="Int. J. Syst. Evol. Microbiol.">
        <title>Thiohalobacter thiocyanaticus gen. nov., sp. nov., a moderately halophilic, sulfur-oxidizing gammaproteobacterium from hypersaline lakes, that utilizes thiocyanate.</title>
        <authorList>
            <person name="Sorokin D.Y."/>
            <person name="Kovaleva O.L."/>
            <person name="Tourova T.P."/>
            <person name="Muyzer G."/>
        </authorList>
    </citation>
    <scope>NUCLEOTIDE SEQUENCE [LARGE SCALE GENOMIC DNA]</scope>
    <source>
        <strain evidence="3 4">Hrh1</strain>
    </source>
</reference>
<dbReference type="EMBL" id="QZMU01000001">
    <property type="protein sequence ID" value="RRQ21354.1"/>
    <property type="molecule type" value="Genomic_DNA"/>
</dbReference>